<evidence type="ECO:0000313" key="2">
    <source>
        <dbReference type="EMBL" id="OGH83151.1"/>
    </source>
</evidence>
<dbReference type="EMBL" id="MFQS01000019">
    <property type="protein sequence ID" value="OGH83151.1"/>
    <property type="molecule type" value="Genomic_DNA"/>
</dbReference>
<organism evidence="2 3">
    <name type="scientific">Candidatus Magasanikbacteria bacterium RIFOXYB1_FULL_40_15</name>
    <dbReference type="NCBI Taxonomy" id="1798697"/>
    <lineage>
        <taxon>Bacteria</taxon>
        <taxon>Candidatus Magasanikiibacteriota</taxon>
    </lineage>
</organism>
<reference evidence="2 3" key="1">
    <citation type="journal article" date="2016" name="Nat. Commun.">
        <title>Thousands of microbial genomes shed light on interconnected biogeochemical processes in an aquifer system.</title>
        <authorList>
            <person name="Anantharaman K."/>
            <person name="Brown C.T."/>
            <person name="Hug L.A."/>
            <person name="Sharon I."/>
            <person name="Castelle C.J."/>
            <person name="Probst A.J."/>
            <person name="Thomas B.C."/>
            <person name="Singh A."/>
            <person name="Wilkins M.J."/>
            <person name="Karaoz U."/>
            <person name="Brodie E.L."/>
            <person name="Williams K.H."/>
            <person name="Hubbard S.S."/>
            <person name="Banfield J.F."/>
        </authorList>
    </citation>
    <scope>NUCLEOTIDE SEQUENCE [LARGE SCALE GENOMIC DNA]</scope>
</reference>
<evidence type="ECO:0000256" key="1">
    <source>
        <dbReference type="SAM" id="MobiDB-lite"/>
    </source>
</evidence>
<accession>A0A1F6NH05</accession>
<name>A0A1F6NH05_9BACT</name>
<sequence length="129" mass="15070">MTNKEQVIAQTRDKKSVNEAGKKRTKKQKENRGVEASFLAFEKVSVLENQDELFSLVKNLAGKYSNKDEDMKRTVNKKSDSVVYEMMEKNLCLSIARHVVKAFKHHHPKMEIHNPEDNIFYRITIRFEG</sequence>
<comment type="caution">
    <text evidence="2">The sequence shown here is derived from an EMBL/GenBank/DDBJ whole genome shotgun (WGS) entry which is preliminary data.</text>
</comment>
<dbReference type="Proteomes" id="UP000176300">
    <property type="component" value="Unassembled WGS sequence"/>
</dbReference>
<dbReference type="AlphaFoldDB" id="A0A1F6NH05"/>
<protein>
    <submittedName>
        <fullName evidence="2">Uncharacterized protein</fullName>
    </submittedName>
</protein>
<evidence type="ECO:0000313" key="3">
    <source>
        <dbReference type="Proteomes" id="UP000176300"/>
    </source>
</evidence>
<proteinExistence type="predicted"/>
<feature type="region of interest" description="Disordered" evidence="1">
    <location>
        <begin position="1"/>
        <end position="32"/>
    </location>
</feature>
<gene>
    <name evidence="2" type="ORF">A2373_04600</name>
</gene>
<feature type="compositionally biased region" description="Basic and acidic residues" evidence="1">
    <location>
        <begin position="11"/>
        <end position="32"/>
    </location>
</feature>